<dbReference type="PANTHER" id="PTHR30026">
    <property type="entry name" value="OUTER MEMBRANE PROTEIN TOLC"/>
    <property type="match status" value="1"/>
</dbReference>
<reference evidence="8 9" key="1">
    <citation type="submission" date="2019-08" db="EMBL/GenBank/DDBJ databases">
        <title>Complete genome sequence of Terriglobus albidus strain ORNL.</title>
        <authorList>
            <person name="Podar M."/>
        </authorList>
    </citation>
    <scope>NUCLEOTIDE SEQUENCE [LARGE SCALE GENOMIC DNA]</scope>
    <source>
        <strain evidence="8 9">ORNL</strain>
    </source>
</reference>
<evidence type="ECO:0000256" key="4">
    <source>
        <dbReference type="ARBA" id="ARBA00022452"/>
    </source>
</evidence>
<dbReference type="GO" id="GO:0015562">
    <property type="term" value="F:efflux transmembrane transporter activity"/>
    <property type="evidence" value="ECO:0007669"/>
    <property type="project" value="InterPro"/>
</dbReference>
<evidence type="ECO:0000256" key="6">
    <source>
        <dbReference type="ARBA" id="ARBA00023136"/>
    </source>
</evidence>
<comment type="subcellular location">
    <subcellularLocation>
        <location evidence="1">Cell outer membrane</location>
    </subcellularLocation>
</comment>
<keyword evidence="5" id="KW-0812">Transmembrane</keyword>
<gene>
    <name evidence="8" type="ORF">FTW19_15670</name>
</gene>
<evidence type="ECO:0000256" key="2">
    <source>
        <dbReference type="ARBA" id="ARBA00007613"/>
    </source>
</evidence>
<dbReference type="KEGG" id="talb:FTW19_15670"/>
<dbReference type="PANTHER" id="PTHR30026:SF20">
    <property type="entry name" value="OUTER MEMBRANE PROTEIN TOLC"/>
    <property type="match status" value="1"/>
</dbReference>
<dbReference type="GO" id="GO:0009279">
    <property type="term" value="C:cell outer membrane"/>
    <property type="evidence" value="ECO:0007669"/>
    <property type="project" value="UniProtKB-SubCell"/>
</dbReference>
<dbReference type="SUPFAM" id="SSF56954">
    <property type="entry name" value="Outer membrane efflux proteins (OEP)"/>
    <property type="match status" value="1"/>
</dbReference>
<dbReference type="OrthoDB" id="113473at2"/>
<accession>A0A5B9EDW9</accession>
<keyword evidence="4" id="KW-1134">Transmembrane beta strand</keyword>
<keyword evidence="6" id="KW-0472">Membrane</keyword>
<evidence type="ECO:0000256" key="3">
    <source>
        <dbReference type="ARBA" id="ARBA00022448"/>
    </source>
</evidence>
<organism evidence="8 9">
    <name type="scientific">Terriglobus albidus</name>
    <dbReference type="NCBI Taxonomy" id="1592106"/>
    <lineage>
        <taxon>Bacteria</taxon>
        <taxon>Pseudomonadati</taxon>
        <taxon>Acidobacteriota</taxon>
        <taxon>Terriglobia</taxon>
        <taxon>Terriglobales</taxon>
        <taxon>Acidobacteriaceae</taxon>
        <taxon>Terriglobus</taxon>
    </lineage>
</organism>
<dbReference type="GO" id="GO:1990281">
    <property type="term" value="C:efflux pump complex"/>
    <property type="evidence" value="ECO:0007669"/>
    <property type="project" value="TreeGrafter"/>
</dbReference>
<evidence type="ECO:0000313" key="9">
    <source>
        <dbReference type="Proteomes" id="UP000321820"/>
    </source>
</evidence>
<sequence>MGVFRNENAAALLFRATQQQGNCSKQLASHRHQKESKRLTLTCTMEHRSHKGSEGFSVLRLVRSVICFPVVLAAALAAPAAHAQISFSSAIDLALRNSPKVKMAEADVAKSTAVLSESRDVFIPSLSAGSGLGYSYGFPVGQPTLYSFTVQSLVFDQSQKNYIRAARMGLEAANYALADARQAVAEDTALTYLALDHDLQRLDGLQQQLASASRLTEITQARLDANQDSRIDFTKSRLTAAQVRLARLHTESDTNFQRQHLANLTGLPPEGLSTIHDSIPQPPAPVAETPAVTNIPAIQAAYASAQSKFQVAFGDSRKMYRPQIAFAAQYNRYAEFNNYQDYYRNFQRNNFSFGIQLNWPIFNANLRAKARESVADAVRAQYDADRVKKEFLEGRAKAVNALPELAVRTEIATLDRDLAQQQLEAVQIQLNQGSGNPNAPQPTPKDEQNARIQERQKFLDLLDADLALRQTQISALRVTGQLEQWLKSSVRLDNTLPQAPSAATSKP</sequence>
<dbReference type="InterPro" id="IPR051906">
    <property type="entry name" value="TolC-like"/>
</dbReference>
<dbReference type="Gene3D" id="1.20.1600.10">
    <property type="entry name" value="Outer membrane efflux proteins (OEP)"/>
    <property type="match status" value="1"/>
</dbReference>
<comment type="similarity">
    <text evidence="2">Belongs to the outer membrane factor (OMF) (TC 1.B.17) family.</text>
</comment>
<keyword evidence="7" id="KW-0998">Cell outer membrane</keyword>
<dbReference type="AlphaFoldDB" id="A0A5B9EDW9"/>
<keyword evidence="3" id="KW-0813">Transport</keyword>
<name>A0A5B9EDW9_9BACT</name>
<evidence type="ECO:0000313" key="8">
    <source>
        <dbReference type="EMBL" id="QEE29305.1"/>
    </source>
</evidence>
<proteinExistence type="inferred from homology"/>
<evidence type="ECO:0000256" key="1">
    <source>
        <dbReference type="ARBA" id="ARBA00004442"/>
    </source>
</evidence>
<dbReference type="Pfam" id="PF02321">
    <property type="entry name" value="OEP"/>
    <property type="match status" value="1"/>
</dbReference>
<evidence type="ECO:0000256" key="7">
    <source>
        <dbReference type="ARBA" id="ARBA00023237"/>
    </source>
</evidence>
<dbReference type="EMBL" id="CP042806">
    <property type="protein sequence ID" value="QEE29305.1"/>
    <property type="molecule type" value="Genomic_DNA"/>
</dbReference>
<dbReference type="GO" id="GO:0015288">
    <property type="term" value="F:porin activity"/>
    <property type="evidence" value="ECO:0007669"/>
    <property type="project" value="TreeGrafter"/>
</dbReference>
<evidence type="ECO:0000256" key="5">
    <source>
        <dbReference type="ARBA" id="ARBA00022692"/>
    </source>
</evidence>
<keyword evidence="9" id="KW-1185">Reference proteome</keyword>
<dbReference type="InterPro" id="IPR003423">
    <property type="entry name" value="OMP_efflux"/>
</dbReference>
<protein>
    <submittedName>
        <fullName evidence="8">TolC family protein</fullName>
    </submittedName>
</protein>
<dbReference type="Proteomes" id="UP000321820">
    <property type="component" value="Chromosome"/>
</dbReference>